<dbReference type="Proteomes" id="UP000245506">
    <property type="component" value="Unassembled WGS sequence"/>
</dbReference>
<evidence type="ECO:0000313" key="3">
    <source>
        <dbReference type="Proteomes" id="UP000245506"/>
    </source>
</evidence>
<dbReference type="InterPro" id="IPR016181">
    <property type="entry name" value="Acyl_CoA_acyltransferase"/>
</dbReference>
<dbReference type="GO" id="GO:0016747">
    <property type="term" value="F:acyltransferase activity, transferring groups other than amino-acyl groups"/>
    <property type="evidence" value="ECO:0007669"/>
    <property type="project" value="InterPro"/>
</dbReference>
<protein>
    <submittedName>
        <fullName evidence="2">GNAT family N-acetyltransferase</fullName>
    </submittedName>
</protein>
<keyword evidence="3" id="KW-1185">Reference proteome</keyword>
<evidence type="ECO:0000259" key="1">
    <source>
        <dbReference type="PROSITE" id="PS51186"/>
    </source>
</evidence>
<proteinExistence type="predicted"/>
<dbReference type="SUPFAM" id="SSF55729">
    <property type="entry name" value="Acyl-CoA N-acyltransferases (Nat)"/>
    <property type="match status" value="1"/>
</dbReference>
<dbReference type="RefSeq" id="WP_109822474.1">
    <property type="nucleotide sequence ID" value="NZ_QGKL01000018.1"/>
</dbReference>
<feature type="domain" description="N-acetyltransferase" evidence="1">
    <location>
        <begin position="1"/>
        <end position="138"/>
    </location>
</feature>
<dbReference type="CDD" id="cd04301">
    <property type="entry name" value="NAT_SF"/>
    <property type="match status" value="1"/>
</dbReference>
<dbReference type="EMBL" id="QGKL01000018">
    <property type="protein sequence ID" value="PWQ97766.1"/>
    <property type="molecule type" value="Genomic_DNA"/>
</dbReference>
<dbReference type="Gene3D" id="3.40.630.30">
    <property type="match status" value="1"/>
</dbReference>
<dbReference type="InterPro" id="IPR000182">
    <property type="entry name" value="GNAT_dom"/>
</dbReference>
<dbReference type="AlphaFoldDB" id="A0A317CGU7"/>
<reference evidence="2 3" key="1">
    <citation type="submission" date="2018-05" db="EMBL/GenBank/DDBJ databases">
        <title>Leucothrix arctica sp. nov., isolated from Arctic seawater.</title>
        <authorList>
            <person name="Choi A."/>
            <person name="Baek K."/>
        </authorList>
    </citation>
    <scope>NUCLEOTIDE SEQUENCE [LARGE SCALE GENOMIC DNA]</scope>
    <source>
        <strain evidence="2 3">IMCC9719</strain>
    </source>
</reference>
<sequence length="139" mass="15572">MKIKSFEIFDYESAVTFWKSIEGVTLNESDTKGSISSFLFRNPGLSFVAKDNNEIVGTILCGHNGRAAQIYHLAVSNSHRGQGLGKELVDLSLSKLVEANIPRCNIFVYSNNCVGNKFWLKNGWDDPTTWKVLQKQLDV</sequence>
<dbReference type="OrthoDB" id="9805924at2"/>
<comment type="caution">
    <text evidence="2">The sequence shown here is derived from an EMBL/GenBank/DDBJ whole genome shotgun (WGS) entry which is preliminary data.</text>
</comment>
<organism evidence="2 3">
    <name type="scientific">Leucothrix arctica</name>
    <dbReference type="NCBI Taxonomy" id="1481894"/>
    <lineage>
        <taxon>Bacteria</taxon>
        <taxon>Pseudomonadati</taxon>
        <taxon>Pseudomonadota</taxon>
        <taxon>Gammaproteobacteria</taxon>
        <taxon>Thiotrichales</taxon>
        <taxon>Thiotrichaceae</taxon>
        <taxon>Leucothrix</taxon>
    </lineage>
</organism>
<gene>
    <name evidence="2" type="ORF">DKT75_05740</name>
</gene>
<dbReference type="Pfam" id="PF00583">
    <property type="entry name" value="Acetyltransf_1"/>
    <property type="match status" value="1"/>
</dbReference>
<dbReference type="PROSITE" id="PS51186">
    <property type="entry name" value="GNAT"/>
    <property type="match status" value="1"/>
</dbReference>
<accession>A0A317CGU7</accession>
<evidence type="ECO:0000313" key="2">
    <source>
        <dbReference type="EMBL" id="PWQ97766.1"/>
    </source>
</evidence>
<keyword evidence="2" id="KW-0808">Transferase</keyword>
<name>A0A317CGU7_9GAMM</name>